<dbReference type="Pfam" id="PF00550">
    <property type="entry name" value="PP-binding"/>
    <property type="match status" value="2"/>
</dbReference>
<dbReference type="SUPFAM" id="SSF52777">
    <property type="entry name" value="CoA-dependent acyltransferases"/>
    <property type="match status" value="2"/>
</dbReference>
<evidence type="ECO:0000256" key="3">
    <source>
        <dbReference type="ARBA" id="ARBA00022553"/>
    </source>
</evidence>
<organism evidence="6 7">
    <name type="scientific">Kitasatospora paranensis</name>
    <dbReference type="NCBI Taxonomy" id="258053"/>
    <lineage>
        <taxon>Bacteria</taxon>
        <taxon>Bacillati</taxon>
        <taxon>Actinomycetota</taxon>
        <taxon>Actinomycetes</taxon>
        <taxon>Kitasatosporales</taxon>
        <taxon>Streptomycetaceae</taxon>
        <taxon>Kitasatospora</taxon>
    </lineage>
</organism>
<evidence type="ECO:0000256" key="4">
    <source>
        <dbReference type="SAM" id="MobiDB-lite"/>
    </source>
</evidence>
<name>A0ABW2FYB0_9ACTN</name>
<accession>A0ABW2FYB0</accession>
<dbReference type="PANTHER" id="PTHR45527">
    <property type="entry name" value="NONRIBOSOMAL PEPTIDE SYNTHETASE"/>
    <property type="match status" value="1"/>
</dbReference>
<feature type="region of interest" description="Disordered" evidence="4">
    <location>
        <begin position="479"/>
        <end position="509"/>
    </location>
</feature>
<keyword evidence="3" id="KW-0597">Phosphoprotein</keyword>
<dbReference type="InterPro" id="IPR020806">
    <property type="entry name" value="PKS_PP-bd"/>
</dbReference>
<dbReference type="Gene3D" id="1.10.1200.10">
    <property type="entry name" value="ACP-like"/>
    <property type="match status" value="2"/>
</dbReference>
<dbReference type="Pfam" id="PF00501">
    <property type="entry name" value="AMP-binding"/>
    <property type="match status" value="1"/>
</dbReference>
<dbReference type="SMART" id="SM00823">
    <property type="entry name" value="PKS_PP"/>
    <property type="match status" value="2"/>
</dbReference>
<feature type="region of interest" description="Disordered" evidence="4">
    <location>
        <begin position="1022"/>
        <end position="1041"/>
    </location>
</feature>
<evidence type="ECO:0000256" key="1">
    <source>
        <dbReference type="ARBA" id="ARBA00001957"/>
    </source>
</evidence>
<dbReference type="InterPro" id="IPR042099">
    <property type="entry name" value="ANL_N_sf"/>
</dbReference>
<dbReference type="Pfam" id="PF00668">
    <property type="entry name" value="Condensation"/>
    <property type="match status" value="1"/>
</dbReference>
<dbReference type="PROSITE" id="PS50075">
    <property type="entry name" value="CARRIER"/>
    <property type="match status" value="2"/>
</dbReference>
<dbReference type="InterPro" id="IPR006162">
    <property type="entry name" value="Ppantetheine_attach_site"/>
</dbReference>
<feature type="domain" description="Carrier" evidence="5">
    <location>
        <begin position="507"/>
        <end position="582"/>
    </location>
</feature>
<dbReference type="PROSITE" id="PS00455">
    <property type="entry name" value="AMP_BINDING"/>
    <property type="match status" value="1"/>
</dbReference>
<dbReference type="PANTHER" id="PTHR45527:SF1">
    <property type="entry name" value="FATTY ACID SYNTHASE"/>
    <property type="match status" value="1"/>
</dbReference>
<keyword evidence="2" id="KW-0596">Phosphopantetheine</keyword>
<dbReference type="Pfam" id="PF13193">
    <property type="entry name" value="AMP-binding_C"/>
    <property type="match status" value="1"/>
</dbReference>
<dbReference type="InterPro" id="IPR045851">
    <property type="entry name" value="AMP-bd_C_sf"/>
</dbReference>
<dbReference type="RefSeq" id="WP_380231785.1">
    <property type="nucleotide sequence ID" value="NZ_JBHSVH010000002.1"/>
</dbReference>
<dbReference type="SUPFAM" id="SSF47336">
    <property type="entry name" value="ACP-like"/>
    <property type="match status" value="2"/>
</dbReference>
<dbReference type="SUPFAM" id="SSF56801">
    <property type="entry name" value="Acetyl-CoA synthetase-like"/>
    <property type="match status" value="1"/>
</dbReference>
<dbReference type="Gene3D" id="3.30.300.30">
    <property type="match status" value="1"/>
</dbReference>
<evidence type="ECO:0000259" key="5">
    <source>
        <dbReference type="PROSITE" id="PS50075"/>
    </source>
</evidence>
<dbReference type="InterPro" id="IPR009081">
    <property type="entry name" value="PP-bd_ACP"/>
</dbReference>
<dbReference type="CDD" id="cd19531">
    <property type="entry name" value="LCL_NRPS-like"/>
    <property type="match status" value="1"/>
</dbReference>
<dbReference type="InterPro" id="IPR020845">
    <property type="entry name" value="AMP-binding_CS"/>
</dbReference>
<dbReference type="Gene3D" id="3.30.559.30">
    <property type="entry name" value="Nonribosomal peptide synthetase, condensation domain"/>
    <property type="match status" value="1"/>
</dbReference>
<evidence type="ECO:0000313" key="7">
    <source>
        <dbReference type="Proteomes" id="UP001596435"/>
    </source>
</evidence>
<dbReference type="InterPro" id="IPR010071">
    <property type="entry name" value="AA_adenyl_dom"/>
</dbReference>
<protein>
    <submittedName>
        <fullName evidence="6">Amino acid adenylation domain-containing protein</fullName>
    </submittedName>
</protein>
<reference evidence="7" key="1">
    <citation type="journal article" date="2019" name="Int. J. Syst. Evol. Microbiol.">
        <title>The Global Catalogue of Microorganisms (GCM) 10K type strain sequencing project: providing services to taxonomists for standard genome sequencing and annotation.</title>
        <authorList>
            <consortium name="The Broad Institute Genomics Platform"/>
            <consortium name="The Broad Institute Genome Sequencing Center for Infectious Disease"/>
            <person name="Wu L."/>
            <person name="Ma J."/>
        </authorList>
    </citation>
    <scope>NUCLEOTIDE SEQUENCE [LARGE SCALE GENOMIC DNA]</scope>
    <source>
        <strain evidence="7">CGMCC 1.12859</strain>
    </source>
</reference>
<feature type="domain" description="Carrier" evidence="5">
    <location>
        <begin position="1041"/>
        <end position="1116"/>
    </location>
</feature>
<dbReference type="EMBL" id="JBHTAJ010000043">
    <property type="protein sequence ID" value="MFC7182236.1"/>
    <property type="molecule type" value="Genomic_DNA"/>
</dbReference>
<dbReference type="Gene3D" id="3.40.50.12780">
    <property type="entry name" value="N-terminal domain of ligase-like"/>
    <property type="match status" value="1"/>
</dbReference>
<evidence type="ECO:0000256" key="2">
    <source>
        <dbReference type="ARBA" id="ARBA00022450"/>
    </source>
</evidence>
<sequence length="1134" mass="121258">MIPLLPDLFLDRAREHPGAPAVVSGADEVSYGALARSARRIAGALGGLGVGRESVVAVLMQPGPRMVETLLGIWLAGGCYLPLDPFAPPGRLLRTVEAAGAALTVVDEAQAERGGELASSTAVHRVGRLLEAGDPDTPPLAATARQAAYMIFTSGSTGTPKGVVVEHAGIANRVHWGVRALGLTPDDRVLQKTPLTFDAAGWEIFGPLVCGAPVTFGRPDAGRDPAELVASIREQQATVVQVVPTMLRLLAAEPDLASCKSLRVICSAGEPLHAELCHRVLAQADVEIWNTYGPTECSIDALAQRFDPGQLTGAVAIGRPIDHAGVLLLPTEGPGGEEPVHELCLRGPGVARGYHGDAVRTAERFLPDSAGPPGSRLFRTGDLVRRRADGAFEFLGRADDQVKINGVRIEPGEVEAALTAHPEVVEAAVRAVDGPDGIRRLVAWTVTTRPGAADDLAAHLRDRLPPALVPAHIAEIDALPRTSSGKTDRARLPEPDWTPATPRDAAQPRTAEERIVLAAWRQLLDADGAGPDDDFFRLGGHSLMLTRLAAALTRASGLTVELRDLHYASTARQQAELLSRASRAEPIAALPPGARLPLSHAQERFWVLDRMAPRSREYLLPILVWLPSDVPAPVVEEALARVVARHEVLRTRYLMDDRGLVAVVEPAGGVPVGLRTVRTAPEQVADTVADLLGEGFDLATAPLFRAALVHDGGPEQLLLLVCHHIIGDGWSSRLLEQELHGTVAALRDGRTPDLPDLPLRYADAAAWLRSQLTDELREDQLSYWRETLTGLPALELPTARERADHRSIDGAGVVVDLPAPAVEALLALGRRAGATPYVVLLTLWTVTLARAAGQWDFGVGSPHAGRTRPELHGLVGLFLNTVVLRPGLTPDLSFEDALALVEHTCREAFARHAVPFEAVADAVAPTRDASRTPLFQTLFALTGDEVIGQVPRERDLDLLGRAWRVSRTDLALTLWPYPDGRYGGALEYSSALYDETVAHGLAGRLRNLAEWFAADPELAIGAPGPDGPEPAADDAPAAQPAAEDGYRETILGFVRELLAQEDVGPDDDFMARGGTSLLAARLLWKIDTTFGTEVSMRAFFDRPTAGDLAREVAELRGAQPETLARHGDSTGRDT</sequence>
<dbReference type="NCBIfam" id="TIGR01733">
    <property type="entry name" value="AA-adenyl-dom"/>
    <property type="match status" value="1"/>
</dbReference>
<dbReference type="InterPro" id="IPR036736">
    <property type="entry name" value="ACP-like_sf"/>
</dbReference>
<comment type="caution">
    <text evidence="6">The sequence shown here is derived from an EMBL/GenBank/DDBJ whole genome shotgun (WGS) entry which is preliminary data.</text>
</comment>
<dbReference type="InterPro" id="IPR023213">
    <property type="entry name" value="CAT-like_dom_sf"/>
</dbReference>
<dbReference type="CDD" id="cd05930">
    <property type="entry name" value="A_NRPS"/>
    <property type="match status" value="1"/>
</dbReference>
<dbReference type="Gene3D" id="3.30.559.10">
    <property type="entry name" value="Chloramphenicol acetyltransferase-like domain"/>
    <property type="match status" value="1"/>
</dbReference>
<evidence type="ECO:0000313" key="6">
    <source>
        <dbReference type="EMBL" id="MFC7182236.1"/>
    </source>
</evidence>
<dbReference type="Proteomes" id="UP001596435">
    <property type="component" value="Unassembled WGS sequence"/>
</dbReference>
<gene>
    <name evidence="6" type="ORF">ACFQMG_22065</name>
</gene>
<dbReference type="PROSITE" id="PS00012">
    <property type="entry name" value="PHOSPHOPANTETHEINE"/>
    <property type="match status" value="1"/>
</dbReference>
<proteinExistence type="predicted"/>
<dbReference type="InterPro" id="IPR025110">
    <property type="entry name" value="AMP-bd_C"/>
</dbReference>
<comment type="cofactor">
    <cofactor evidence="1">
        <name>pantetheine 4'-phosphate</name>
        <dbReference type="ChEBI" id="CHEBI:47942"/>
    </cofactor>
</comment>
<feature type="compositionally biased region" description="Low complexity" evidence="4">
    <location>
        <begin position="1029"/>
        <end position="1041"/>
    </location>
</feature>
<keyword evidence="7" id="KW-1185">Reference proteome</keyword>
<dbReference type="InterPro" id="IPR000873">
    <property type="entry name" value="AMP-dep_synth/lig_dom"/>
</dbReference>
<dbReference type="InterPro" id="IPR001242">
    <property type="entry name" value="Condensation_dom"/>
</dbReference>